<accession>A0AAV6FMH1</accession>
<name>A0AAV6FMH1_9TELE</name>
<dbReference type="EMBL" id="JADWDJ010000021">
    <property type="protein sequence ID" value="KAG5263694.1"/>
    <property type="molecule type" value="Genomic_DNA"/>
</dbReference>
<evidence type="ECO:0000313" key="3">
    <source>
        <dbReference type="Proteomes" id="UP000823561"/>
    </source>
</evidence>
<feature type="non-terminal residue" evidence="2">
    <location>
        <position position="1"/>
    </location>
</feature>
<organism evidence="2 3">
    <name type="scientific">Alosa alosa</name>
    <name type="common">allis shad</name>
    <dbReference type="NCBI Taxonomy" id="278164"/>
    <lineage>
        <taxon>Eukaryota</taxon>
        <taxon>Metazoa</taxon>
        <taxon>Chordata</taxon>
        <taxon>Craniata</taxon>
        <taxon>Vertebrata</taxon>
        <taxon>Euteleostomi</taxon>
        <taxon>Actinopterygii</taxon>
        <taxon>Neopterygii</taxon>
        <taxon>Teleostei</taxon>
        <taxon>Clupei</taxon>
        <taxon>Clupeiformes</taxon>
        <taxon>Clupeoidei</taxon>
        <taxon>Clupeidae</taxon>
        <taxon>Alosa</taxon>
    </lineage>
</organism>
<protein>
    <submittedName>
        <fullName evidence="2">Uncharacterized protein</fullName>
    </submittedName>
</protein>
<evidence type="ECO:0000256" key="1">
    <source>
        <dbReference type="SAM" id="MobiDB-lite"/>
    </source>
</evidence>
<feature type="region of interest" description="Disordered" evidence="1">
    <location>
        <begin position="37"/>
        <end position="63"/>
    </location>
</feature>
<evidence type="ECO:0000313" key="2">
    <source>
        <dbReference type="EMBL" id="KAG5263694.1"/>
    </source>
</evidence>
<proteinExistence type="predicted"/>
<dbReference type="AlphaFoldDB" id="A0AAV6FMH1"/>
<feature type="non-terminal residue" evidence="2">
    <location>
        <position position="63"/>
    </location>
</feature>
<dbReference type="Proteomes" id="UP000823561">
    <property type="component" value="Chromosome 21"/>
</dbReference>
<keyword evidence="3" id="KW-1185">Reference proteome</keyword>
<reference evidence="2" key="1">
    <citation type="submission" date="2020-10" db="EMBL/GenBank/DDBJ databases">
        <title>Chromosome-scale genome assembly of the Allis shad, Alosa alosa.</title>
        <authorList>
            <person name="Margot Z."/>
            <person name="Christophe K."/>
            <person name="Cabau C."/>
            <person name="Louis A."/>
            <person name="Berthelot C."/>
            <person name="Parey E."/>
            <person name="Roest Crollius H."/>
            <person name="Montfort J."/>
            <person name="Robinson-Rechavi M."/>
            <person name="Bucao C."/>
            <person name="Bouchez O."/>
            <person name="Gislard M."/>
            <person name="Lluch J."/>
            <person name="Milhes M."/>
            <person name="Lampietro C."/>
            <person name="Lopez Roques C."/>
            <person name="Donnadieu C."/>
            <person name="Braasch I."/>
            <person name="Desvignes T."/>
            <person name="Postlethwait J."/>
            <person name="Bobe J."/>
            <person name="Guiguen Y."/>
        </authorList>
    </citation>
    <scope>NUCLEOTIDE SEQUENCE</scope>
    <source>
        <strain evidence="2">M-15738</strain>
        <tissue evidence="2">Blood</tissue>
    </source>
</reference>
<feature type="compositionally biased region" description="Polar residues" evidence="1">
    <location>
        <begin position="54"/>
        <end position="63"/>
    </location>
</feature>
<gene>
    <name evidence="2" type="ORF">AALO_G00267600</name>
</gene>
<comment type="caution">
    <text evidence="2">The sequence shown here is derived from an EMBL/GenBank/DDBJ whole genome shotgun (WGS) entry which is preliminary data.</text>
</comment>
<sequence>HYTTLHTYSDHNTHSKISDCAADLLNSQQRFRSVPSAEVARGGSQGGFAGALATQGNWISPSG</sequence>